<dbReference type="EMBL" id="JAHWXN010000001">
    <property type="protein sequence ID" value="MCK2035678.1"/>
    <property type="molecule type" value="Genomic_DNA"/>
</dbReference>
<reference evidence="2 3" key="1">
    <citation type="submission" date="2021-06" db="EMBL/GenBank/DDBJ databases">
        <title>Genome-based taxonomic framework of Microbacterium strains isolated from marine environment, the description of four new species and reclassification of four preexisting species.</title>
        <authorList>
            <person name="Lee S.D."/>
            <person name="Kim S.-M."/>
            <person name="Byeon Y.-S."/>
            <person name="Yang H.L."/>
            <person name="Kim I.S."/>
        </authorList>
    </citation>
    <scope>NUCLEOTIDE SEQUENCE [LARGE SCALE GENOMIC DNA]</scope>
    <source>
        <strain evidence="2 3">SSW1-49</strain>
    </source>
</reference>
<organism evidence="2 3">
    <name type="scientific">Microbacterium croceum</name>
    <dbReference type="NCBI Taxonomy" id="2851645"/>
    <lineage>
        <taxon>Bacteria</taxon>
        <taxon>Bacillati</taxon>
        <taxon>Actinomycetota</taxon>
        <taxon>Actinomycetes</taxon>
        <taxon>Micrococcales</taxon>
        <taxon>Microbacteriaceae</taxon>
        <taxon>Microbacterium</taxon>
    </lineage>
</organism>
<accession>A0ABT0FC90</accession>
<evidence type="ECO:0000313" key="2">
    <source>
        <dbReference type="EMBL" id="MCK2035678.1"/>
    </source>
</evidence>
<keyword evidence="1" id="KW-1133">Transmembrane helix</keyword>
<keyword evidence="1" id="KW-0472">Membrane</keyword>
<sequence>MNLMDGITWLDWAMAVLTVLGFVGTGYGLYRAWKQAQEATTAAEAAQTAITATRARLVTVDLMNEFATVRQAAAHVESATETDNVEVAKFALVQLADAMRRGVTLARDQGSPSVDAKLIEVLDKTSKLASTVKADLAKRKAPKVRTYTGVLLPTLTELSHSLLDIETAQKYVLTEE</sequence>
<keyword evidence="1" id="KW-0812">Transmembrane</keyword>
<dbReference type="Proteomes" id="UP001300096">
    <property type="component" value="Unassembled WGS sequence"/>
</dbReference>
<dbReference type="RefSeq" id="WP_247629092.1">
    <property type="nucleotide sequence ID" value="NZ_JAHWXN010000001.1"/>
</dbReference>
<keyword evidence="3" id="KW-1185">Reference proteome</keyword>
<proteinExistence type="predicted"/>
<feature type="transmembrane region" description="Helical" evidence="1">
    <location>
        <begin position="12"/>
        <end position="30"/>
    </location>
</feature>
<evidence type="ECO:0000313" key="3">
    <source>
        <dbReference type="Proteomes" id="UP001300096"/>
    </source>
</evidence>
<evidence type="ECO:0000256" key="1">
    <source>
        <dbReference type="SAM" id="Phobius"/>
    </source>
</evidence>
<comment type="caution">
    <text evidence="2">The sequence shown here is derived from an EMBL/GenBank/DDBJ whole genome shotgun (WGS) entry which is preliminary data.</text>
</comment>
<gene>
    <name evidence="2" type="ORF">KZC51_05970</name>
</gene>
<name>A0ABT0FC90_9MICO</name>
<protein>
    <submittedName>
        <fullName evidence="2">Uncharacterized protein</fullName>
    </submittedName>
</protein>